<dbReference type="NCBIfam" id="NF033542">
    <property type="entry name" value="transpos_IS110"/>
    <property type="match status" value="1"/>
</dbReference>
<dbReference type="GO" id="GO:0003677">
    <property type="term" value="F:DNA binding"/>
    <property type="evidence" value="ECO:0007669"/>
    <property type="project" value="InterPro"/>
</dbReference>
<evidence type="ECO:0000259" key="2">
    <source>
        <dbReference type="Pfam" id="PF01548"/>
    </source>
</evidence>
<comment type="caution">
    <text evidence="4">The sequence shown here is derived from an EMBL/GenBank/DDBJ whole genome shotgun (WGS) entry which is preliminary data.</text>
</comment>
<name>A0A133NFM3_9FUSO</name>
<proteinExistence type="predicted"/>
<organism evidence="4 5">
    <name type="scientific">Fusobacterium equinum</name>
    <dbReference type="NCBI Taxonomy" id="134605"/>
    <lineage>
        <taxon>Bacteria</taxon>
        <taxon>Fusobacteriati</taxon>
        <taxon>Fusobacteriota</taxon>
        <taxon>Fusobacteriia</taxon>
        <taxon>Fusobacteriales</taxon>
        <taxon>Fusobacteriaceae</taxon>
        <taxon>Fusobacterium</taxon>
    </lineage>
</organism>
<dbReference type="InterPro" id="IPR003346">
    <property type="entry name" value="Transposase_20"/>
</dbReference>
<evidence type="ECO:0000313" key="4">
    <source>
        <dbReference type="EMBL" id="KXA15098.1"/>
    </source>
</evidence>
<dbReference type="InterPro" id="IPR002525">
    <property type="entry name" value="Transp_IS110-like_N"/>
</dbReference>
<dbReference type="GO" id="GO:0004803">
    <property type="term" value="F:transposase activity"/>
    <property type="evidence" value="ECO:0007669"/>
    <property type="project" value="InterPro"/>
</dbReference>
<keyword evidence="1" id="KW-0175">Coiled coil</keyword>
<reference evidence="5" key="1">
    <citation type="submission" date="2016-01" db="EMBL/GenBank/DDBJ databases">
        <authorList>
            <person name="Mitreva M."/>
            <person name="Pepin K.H."/>
            <person name="Mihindukulasuriya K.A."/>
            <person name="Fulton R."/>
            <person name="Fronick C."/>
            <person name="O'Laughlin M."/>
            <person name="Miner T."/>
            <person name="Herter B."/>
            <person name="Rosa B.A."/>
            <person name="Cordes M."/>
            <person name="Tomlinson C."/>
            <person name="Wollam A."/>
            <person name="Palsikar V.B."/>
            <person name="Mardis E.R."/>
            <person name="Wilson R.K."/>
        </authorList>
    </citation>
    <scope>NUCLEOTIDE SEQUENCE [LARGE SCALE GENOMIC DNA]</scope>
    <source>
        <strain evidence="5">CMW8396</strain>
    </source>
</reference>
<feature type="coiled-coil region" evidence="1">
    <location>
        <begin position="263"/>
        <end position="290"/>
    </location>
</feature>
<evidence type="ECO:0000259" key="3">
    <source>
        <dbReference type="Pfam" id="PF02371"/>
    </source>
</evidence>
<dbReference type="PANTHER" id="PTHR33055">
    <property type="entry name" value="TRANSPOSASE FOR INSERTION SEQUENCE ELEMENT IS1111A"/>
    <property type="match status" value="1"/>
</dbReference>
<dbReference type="InterPro" id="IPR047650">
    <property type="entry name" value="Transpos_IS110"/>
</dbReference>
<accession>A0A133NFM3</accession>
<dbReference type="Proteomes" id="UP000070617">
    <property type="component" value="Unassembled WGS sequence"/>
</dbReference>
<dbReference type="STRING" id="134605.HMPREF3206_00777"/>
<dbReference type="PANTHER" id="PTHR33055:SF15">
    <property type="entry name" value="TRANSPOSASE-RELATED"/>
    <property type="match status" value="1"/>
</dbReference>
<evidence type="ECO:0000313" key="5">
    <source>
        <dbReference type="Proteomes" id="UP000070617"/>
    </source>
</evidence>
<feature type="domain" description="Transposase IS110-like N-terminal" evidence="2">
    <location>
        <begin position="32"/>
        <end position="188"/>
    </location>
</feature>
<dbReference type="Pfam" id="PF01548">
    <property type="entry name" value="DEDD_Tnp_IS110"/>
    <property type="match status" value="1"/>
</dbReference>
<dbReference type="GO" id="GO:0006313">
    <property type="term" value="P:DNA transposition"/>
    <property type="evidence" value="ECO:0007669"/>
    <property type="project" value="InterPro"/>
</dbReference>
<keyword evidence="5" id="KW-1185">Reference proteome</keyword>
<dbReference type="Pfam" id="PF02371">
    <property type="entry name" value="Transposase_20"/>
    <property type="match status" value="1"/>
</dbReference>
<protein>
    <submittedName>
        <fullName evidence="4">Transposase</fullName>
    </submittedName>
</protein>
<dbReference type="AlphaFoldDB" id="A0A133NFM3"/>
<sequence>MNFYVSQECIVFQEVDSTDTYIFKDVIFMFLVGIDIAKLNHVASCIDSSTNEIVFSNFKFKNDFNGFSALLKKIGTFDTKNLMIGLESTSHYGENLIHFLFQYGFTVALMNPLQTSHLRKANIRDAKNDNLDSIHIAKSLLFTKLNFISEKNMDCFSLKKLTRFRSNLMKQRSKAKIQLTSLLDFIFPELQYLFSSKIHSKAIYALLKKYPSTEEIAALKEDEISSLLYASSKGHFKKEKSLELKSLAKTSVGMKDSSISFHVIQLIELIELYEKQIKDTESKIADIIHKLDSKLLSVPGISLVACAIILGETNNIDRFSTSKKLLAFAGLDPKIRQSGNFNASSCRMSKKGSPYLRYALIFTAWNCVRHSRKFNEYYLLKHSQGKSHYNALGHVAHKLVRVIFTLIKKDILYQEEKLD</sequence>
<dbReference type="PATRIC" id="fig|134605.3.peg.777"/>
<gene>
    <name evidence="4" type="ORF">HMPREF3206_00777</name>
</gene>
<evidence type="ECO:0000256" key="1">
    <source>
        <dbReference type="SAM" id="Coils"/>
    </source>
</evidence>
<feature type="domain" description="Transposase IS116/IS110/IS902 C-terminal" evidence="3">
    <location>
        <begin position="294"/>
        <end position="378"/>
    </location>
</feature>
<dbReference type="EMBL" id="LRPX01000032">
    <property type="protein sequence ID" value="KXA15098.1"/>
    <property type="molecule type" value="Genomic_DNA"/>
</dbReference>